<reference evidence="1" key="1">
    <citation type="submission" date="2020-01" db="EMBL/GenBank/DDBJ databases">
        <authorList>
            <person name="Meier V. D."/>
            <person name="Meier V D."/>
        </authorList>
    </citation>
    <scope>NUCLEOTIDE SEQUENCE</scope>
    <source>
        <strain evidence="1">HLG_WM_MAG_09</strain>
    </source>
</reference>
<protein>
    <submittedName>
        <fullName evidence="1">Beta propeller domain-containing protein</fullName>
    </submittedName>
</protein>
<dbReference type="EMBL" id="CACVAT010000088">
    <property type="protein sequence ID" value="CAA6805913.1"/>
    <property type="molecule type" value="Genomic_DNA"/>
</dbReference>
<organism evidence="1">
    <name type="scientific">uncultured Thiotrichaceae bacterium</name>
    <dbReference type="NCBI Taxonomy" id="298394"/>
    <lineage>
        <taxon>Bacteria</taxon>
        <taxon>Pseudomonadati</taxon>
        <taxon>Pseudomonadota</taxon>
        <taxon>Gammaproteobacteria</taxon>
        <taxon>Thiotrichales</taxon>
        <taxon>Thiotrichaceae</taxon>
        <taxon>environmental samples</taxon>
    </lineage>
</organism>
<accession>A0A6S6SBZ6</accession>
<dbReference type="InterPro" id="IPR019198">
    <property type="entry name" value="Beta_propeller_containing"/>
</dbReference>
<gene>
    <name evidence="1" type="ORF">HELGO_WM30869</name>
</gene>
<dbReference type="AlphaFoldDB" id="A0A6S6SBZ6"/>
<evidence type="ECO:0000313" key="1">
    <source>
        <dbReference type="EMBL" id="CAA6805913.1"/>
    </source>
</evidence>
<proteinExistence type="predicted"/>
<name>A0A6S6SBZ6_9GAMM</name>
<dbReference type="Pfam" id="PF09826">
    <property type="entry name" value="Beta_propel"/>
    <property type="match status" value="1"/>
</dbReference>
<sequence length="126" mass="14579">MSLFDVRNPRKPAEIDKLVIGKRGTDSPANRDHHAFTSLAMNGTHTTRVALPVSLVEDEDSYDPKTALHRFEVDRNKRKIRHLGAMKAVGSQSDWWMRWNSTDRSIIIDDRLYYYHGGHFRAGSWK</sequence>